<feature type="compositionally biased region" description="Basic residues" evidence="1">
    <location>
        <begin position="11"/>
        <end position="31"/>
    </location>
</feature>
<reference evidence="3 4" key="1">
    <citation type="journal article" date="2018" name="Front. Microbiol.">
        <title>Conversion of Methionine to Cysteine in Lactobacillus paracasei Depends on the Highly Mobile cysK-ctl-cysE Gene Cluster.</title>
        <authorList>
            <person name="Wuthrich D."/>
            <person name="Irmler S."/>
            <person name="Berthoud H."/>
            <person name="Guggenbuhl B."/>
            <person name="Eugster E."/>
            <person name="Bruggmann R."/>
        </authorList>
    </citation>
    <scope>NUCLEOTIDE SEQUENCE [LARGE SCALE GENOMIC DNA]</scope>
    <source>
        <strain evidence="3 4">FAM18157</strain>
    </source>
</reference>
<dbReference type="PANTHER" id="PTHR30121:SF6">
    <property type="entry name" value="SLR6007 PROTEIN"/>
    <property type="match status" value="1"/>
</dbReference>
<evidence type="ECO:0000256" key="1">
    <source>
        <dbReference type="SAM" id="MobiDB-lite"/>
    </source>
</evidence>
<evidence type="ECO:0000259" key="2">
    <source>
        <dbReference type="Pfam" id="PF19044"/>
    </source>
</evidence>
<dbReference type="RefSeq" id="WP_123031735.1">
    <property type="nucleotide sequence ID" value="NZ_LKFS01000012.1"/>
</dbReference>
<evidence type="ECO:0000313" key="3">
    <source>
        <dbReference type="EMBL" id="RND84701.1"/>
    </source>
</evidence>
<dbReference type="EMBL" id="LKFS01000012">
    <property type="protein sequence ID" value="RND84701.1"/>
    <property type="molecule type" value="Genomic_DNA"/>
</dbReference>
<proteinExistence type="predicted"/>
<feature type="domain" description="TraG P-loop" evidence="2">
    <location>
        <begin position="458"/>
        <end position="760"/>
    </location>
</feature>
<dbReference type="Gene3D" id="1.10.8.730">
    <property type="match status" value="1"/>
</dbReference>
<sequence>MFTRTEERSKNTKKTGHSKALKLLQRHKKERGKQERKNAPSRATQDSLAYRAMYEDGLCEVVPGVFSKSVAISDINYQISDRDHQSDIFSKYAEFLNGFDSESTVQINIINRRKDIRQFMQETSFKHRPDNLNALRDEMNHIMRERVESGNTSLLKEKYVTFTQHADDRQRAKTSLNQLQANVVTSFHQMGSTARPLNGLRRLQLANATLRPGSVLHFDYDDLKYSGLTTHSVIAPTSFNFKHAKNRFTMGDQVAQVLYLRDYPPEISDRLITDLTDIMADLEIAIQIHPIDPVKGMKMVQTKKGFMQKQKADEQQKAMKAGYDPDILPENLTHSLDEAEDLLQQMQDDNQQLFDVTFLVMAQGKTDQQLDEIIEQVKAAGRRHSCEFANLDYLQEQALNSVLMWGQNYVPVSRTLTTSAAAIFIPFTAQELSDSSGLVYGVNQVTQNLVTADRRNLKAGNGMILGRPGAGKSFTSKQEMLSVRLRDADSEVLIIDPEREYSAVAQALGGEVIPISQGAAAHINPMEINEDYGDDEDPVIFKTDFILSMCDMLLGGKNGLSAERRTLIDRACRLTYQRYFEQHTAMPTMVDLSNTLKQQPEEEGKQIALELEPYIEGSLSVFAHQTNVDNDNSVVVYDVKDLGKNLRSMGMLIVLDQIWNRITKNRNSGKRTWIYVDEMQLLLSNEFASNYFFELWSRARKWGALPTGITQNVETLLLSDNARRMLSNSEFVLLLDQAANDRDQLTEMLHLSEQEEGYITNADSGHGLMIAGDAVIPFENDFPKKTKLYKIMSTKPEDMEQYISRKKLHEDGGEVSGE</sequence>
<dbReference type="Pfam" id="PF19044">
    <property type="entry name" value="P-loop_TraG"/>
    <property type="match status" value="1"/>
</dbReference>
<name>A0A422M958_LACPA</name>
<dbReference type="Proteomes" id="UP000284716">
    <property type="component" value="Unassembled WGS sequence"/>
</dbReference>
<protein>
    <submittedName>
        <fullName evidence="3">Type-IV secretion system protein TraC</fullName>
    </submittedName>
</protein>
<dbReference type="AlphaFoldDB" id="A0A422M958"/>
<evidence type="ECO:0000313" key="4">
    <source>
        <dbReference type="Proteomes" id="UP000284716"/>
    </source>
</evidence>
<comment type="caution">
    <text evidence="3">The sequence shown here is derived from an EMBL/GenBank/DDBJ whole genome shotgun (WGS) entry which is preliminary data.</text>
</comment>
<feature type="compositionally biased region" description="Basic and acidic residues" evidence="1">
    <location>
        <begin position="1"/>
        <end position="10"/>
    </location>
</feature>
<organism evidence="3 4">
    <name type="scientific">Lacticaseibacillus paracasei</name>
    <name type="common">Lactobacillus paracasei</name>
    <dbReference type="NCBI Taxonomy" id="1597"/>
    <lineage>
        <taxon>Bacteria</taxon>
        <taxon>Bacillati</taxon>
        <taxon>Bacillota</taxon>
        <taxon>Bacilli</taxon>
        <taxon>Lactobacillales</taxon>
        <taxon>Lactobacillaceae</taxon>
        <taxon>Lacticaseibacillus</taxon>
    </lineage>
</organism>
<dbReference type="PANTHER" id="PTHR30121">
    <property type="entry name" value="UNCHARACTERIZED PROTEIN YJGR-RELATED"/>
    <property type="match status" value="1"/>
</dbReference>
<dbReference type="InterPro" id="IPR043964">
    <property type="entry name" value="P-loop_TraG"/>
</dbReference>
<dbReference type="NCBIfam" id="NF045971">
    <property type="entry name" value="conju_CD1110"/>
    <property type="match status" value="1"/>
</dbReference>
<dbReference type="Gene3D" id="3.40.50.300">
    <property type="entry name" value="P-loop containing nucleotide triphosphate hydrolases"/>
    <property type="match status" value="1"/>
</dbReference>
<dbReference type="InterPro" id="IPR051162">
    <property type="entry name" value="T4SS_component"/>
</dbReference>
<gene>
    <name evidence="3" type="ORF">FAM18157_00133</name>
</gene>
<dbReference type="SUPFAM" id="SSF52540">
    <property type="entry name" value="P-loop containing nucleoside triphosphate hydrolases"/>
    <property type="match status" value="1"/>
</dbReference>
<dbReference type="InterPro" id="IPR027417">
    <property type="entry name" value="P-loop_NTPase"/>
</dbReference>
<feature type="region of interest" description="Disordered" evidence="1">
    <location>
        <begin position="1"/>
        <end position="44"/>
    </location>
</feature>
<accession>A0A422M958</accession>